<feature type="transmembrane region" description="Helical" evidence="8">
    <location>
        <begin position="146"/>
        <end position="173"/>
    </location>
</feature>
<dbReference type="InterPro" id="IPR035906">
    <property type="entry name" value="MetI-like_sf"/>
</dbReference>
<keyword evidence="3" id="KW-1003">Cell membrane</keyword>
<evidence type="ECO:0000256" key="8">
    <source>
        <dbReference type="RuleBase" id="RU363032"/>
    </source>
</evidence>
<comment type="subcellular location">
    <subcellularLocation>
        <location evidence="1 8">Cell membrane</location>
        <topology evidence="1 8">Multi-pass membrane protein</topology>
    </subcellularLocation>
</comment>
<feature type="domain" description="ABC transmembrane type-1" evidence="9">
    <location>
        <begin position="13"/>
        <end position="214"/>
    </location>
</feature>
<accession>A0ABW5S1F7</accession>
<evidence type="ECO:0000256" key="1">
    <source>
        <dbReference type="ARBA" id="ARBA00004651"/>
    </source>
</evidence>
<dbReference type="CDD" id="cd06261">
    <property type="entry name" value="TM_PBP2"/>
    <property type="match status" value="1"/>
</dbReference>
<evidence type="ECO:0000256" key="3">
    <source>
        <dbReference type="ARBA" id="ARBA00022475"/>
    </source>
</evidence>
<evidence type="ECO:0000256" key="7">
    <source>
        <dbReference type="ARBA" id="ARBA00023136"/>
    </source>
</evidence>
<gene>
    <name evidence="10" type="ORF">ACFSUE_08140</name>
</gene>
<evidence type="ECO:0000313" key="10">
    <source>
        <dbReference type="EMBL" id="MFD2693596.1"/>
    </source>
</evidence>
<keyword evidence="7 8" id="KW-0472">Membrane</keyword>
<sequence>MDIAYFFKILPHFISALPITLIVIFFSQLFGLLLSIAVTYIQIKSIKVLTPLAHLYISFVRSTPILLQLLLIYYGLPVLLSLFGININFWSKTAFSIVTLVLHNGGFLSEVLRPAYLAVEQGQHEAADSLGFTSFQKLRRIIIPQLLPIALPGLGNGLIYLIHDTSILFVIGVVDVMGVASNLVSSSYGTDQIEVYLAVAFVYWAVTYLSDKGVKRLEKITERYHLENGLKS</sequence>
<dbReference type="Gene3D" id="1.10.3720.10">
    <property type="entry name" value="MetI-like"/>
    <property type="match status" value="1"/>
</dbReference>
<feature type="transmembrane region" description="Helical" evidence="8">
    <location>
        <begin position="193"/>
        <end position="210"/>
    </location>
</feature>
<keyword evidence="2 8" id="KW-0813">Transport</keyword>
<evidence type="ECO:0000256" key="6">
    <source>
        <dbReference type="ARBA" id="ARBA00022989"/>
    </source>
</evidence>
<keyword evidence="6 8" id="KW-1133">Transmembrane helix</keyword>
<dbReference type="PANTHER" id="PTHR30614:SF0">
    <property type="entry name" value="L-CYSTINE TRANSPORT SYSTEM PERMEASE PROTEIN TCYL"/>
    <property type="match status" value="1"/>
</dbReference>
<dbReference type="Proteomes" id="UP001597399">
    <property type="component" value="Unassembled WGS sequence"/>
</dbReference>
<dbReference type="NCBIfam" id="TIGR01726">
    <property type="entry name" value="HEQRo_perm_3TM"/>
    <property type="match status" value="1"/>
</dbReference>
<keyword evidence="4 8" id="KW-0812">Transmembrane</keyword>
<dbReference type="InterPro" id="IPR000515">
    <property type="entry name" value="MetI-like"/>
</dbReference>
<feature type="transmembrane region" description="Helical" evidence="8">
    <location>
        <begin position="12"/>
        <end position="41"/>
    </location>
</feature>
<comment type="caution">
    <text evidence="10">The sequence shown here is derived from an EMBL/GenBank/DDBJ whole genome shotgun (WGS) entry which is preliminary data.</text>
</comment>
<comment type="similarity">
    <text evidence="8">Belongs to the binding-protein-dependent transport system permease family.</text>
</comment>
<evidence type="ECO:0000313" key="11">
    <source>
        <dbReference type="Proteomes" id="UP001597399"/>
    </source>
</evidence>
<dbReference type="InterPro" id="IPR043429">
    <property type="entry name" value="ArtM/GltK/GlnP/TcyL/YhdX-like"/>
</dbReference>
<evidence type="ECO:0000256" key="4">
    <source>
        <dbReference type="ARBA" id="ARBA00022692"/>
    </source>
</evidence>
<dbReference type="PROSITE" id="PS50928">
    <property type="entry name" value="ABC_TM1"/>
    <property type="match status" value="1"/>
</dbReference>
<dbReference type="PANTHER" id="PTHR30614">
    <property type="entry name" value="MEMBRANE COMPONENT OF AMINO ACID ABC TRANSPORTER"/>
    <property type="match status" value="1"/>
</dbReference>
<reference evidence="11" key="1">
    <citation type="journal article" date="2019" name="Int. J. Syst. Evol. Microbiol.">
        <title>The Global Catalogue of Microorganisms (GCM) 10K type strain sequencing project: providing services to taxonomists for standard genome sequencing and annotation.</title>
        <authorList>
            <consortium name="The Broad Institute Genomics Platform"/>
            <consortium name="The Broad Institute Genome Sequencing Center for Infectious Disease"/>
            <person name="Wu L."/>
            <person name="Ma J."/>
        </authorList>
    </citation>
    <scope>NUCLEOTIDE SEQUENCE [LARGE SCALE GENOMIC DNA]</scope>
    <source>
        <strain evidence="11">TISTR 2466</strain>
    </source>
</reference>
<evidence type="ECO:0000256" key="5">
    <source>
        <dbReference type="ARBA" id="ARBA00022970"/>
    </source>
</evidence>
<evidence type="ECO:0000259" key="9">
    <source>
        <dbReference type="PROSITE" id="PS50928"/>
    </source>
</evidence>
<dbReference type="InterPro" id="IPR010065">
    <property type="entry name" value="AA_ABC_transptr_permease_3TM"/>
</dbReference>
<proteinExistence type="inferred from homology"/>
<dbReference type="EMBL" id="JBHUMQ010000018">
    <property type="protein sequence ID" value="MFD2693596.1"/>
    <property type="molecule type" value="Genomic_DNA"/>
</dbReference>
<feature type="transmembrane region" description="Helical" evidence="8">
    <location>
        <begin position="53"/>
        <end position="76"/>
    </location>
</feature>
<keyword evidence="5" id="KW-0029">Amino-acid transport</keyword>
<dbReference type="SUPFAM" id="SSF161098">
    <property type="entry name" value="MetI-like"/>
    <property type="match status" value="1"/>
</dbReference>
<protein>
    <submittedName>
        <fullName evidence="10">Amino acid ABC transporter permease</fullName>
    </submittedName>
</protein>
<organism evidence="10 11">
    <name type="scientific">Sporolactobacillus shoreicorticis</name>
    <dbReference type="NCBI Taxonomy" id="1923877"/>
    <lineage>
        <taxon>Bacteria</taxon>
        <taxon>Bacillati</taxon>
        <taxon>Bacillota</taxon>
        <taxon>Bacilli</taxon>
        <taxon>Bacillales</taxon>
        <taxon>Sporolactobacillaceae</taxon>
        <taxon>Sporolactobacillus</taxon>
    </lineage>
</organism>
<dbReference type="RefSeq" id="WP_253062459.1">
    <property type="nucleotide sequence ID" value="NZ_JAMXWM010000013.1"/>
</dbReference>
<keyword evidence="11" id="KW-1185">Reference proteome</keyword>
<dbReference type="Pfam" id="PF00528">
    <property type="entry name" value="BPD_transp_1"/>
    <property type="match status" value="1"/>
</dbReference>
<evidence type="ECO:0000256" key="2">
    <source>
        <dbReference type="ARBA" id="ARBA00022448"/>
    </source>
</evidence>
<name>A0ABW5S1F7_9BACL</name>